<dbReference type="InterPro" id="IPR036770">
    <property type="entry name" value="Ankyrin_rpt-contain_sf"/>
</dbReference>
<evidence type="ECO:0000256" key="1">
    <source>
        <dbReference type="PROSITE-ProRule" id="PRU00023"/>
    </source>
</evidence>
<evidence type="ECO:0000313" key="3">
    <source>
        <dbReference type="Proteomes" id="UP000250140"/>
    </source>
</evidence>
<dbReference type="InterPro" id="IPR002110">
    <property type="entry name" value="Ankyrin_rpt"/>
</dbReference>
<dbReference type="PANTHER" id="PTHR46899:SF3">
    <property type="entry name" value="PROTEIN PHOSPHATASE 1 REGULATORY SUBUNIT 27"/>
    <property type="match status" value="1"/>
</dbReference>
<feature type="repeat" description="ANK" evidence="1">
    <location>
        <begin position="20"/>
        <end position="52"/>
    </location>
</feature>
<feature type="non-terminal residue" evidence="2">
    <location>
        <position position="69"/>
    </location>
</feature>
<dbReference type="AlphaFoldDB" id="A0A8E2JNN1"/>
<gene>
    <name evidence="2" type="ORF">AOQ84DRAFT_276912</name>
</gene>
<organism evidence="2 3">
    <name type="scientific">Glonium stellatum</name>
    <dbReference type="NCBI Taxonomy" id="574774"/>
    <lineage>
        <taxon>Eukaryota</taxon>
        <taxon>Fungi</taxon>
        <taxon>Dikarya</taxon>
        <taxon>Ascomycota</taxon>
        <taxon>Pezizomycotina</taxon>
        <taxon>Dothideomycetes</taxon>
        <taxon>Pleosporomycetidae</taxon>
        <taxon>Gloniales</taxon>
        <taxon>Gloniaceae</taxon>
        <taxon>Glonium</taxon>
    </lineage>
</organism>
<dbReference type="Gene3D" id="1.25.40.20">
    <property type="entry name" value="Ankyrin repeat-containing domain"/>
    <property type="match status" value="1"/>
</dbReference>
<feature type="non-terminal residue" evidence="2">
    <location>
        <position position="1"/>
    </location>
</feature>
<dbReference type="Pfam" id="PF12796">
    <property type="entry name" value="Ank_2"/>
    <property type="match status" value="1"/>
</dbReference>
<name>A0A8E2JNN1_9PEZI</name>
<protein>
    <submittedName>
        <fullName evidence="2">Uncharacterized protein</fullName>
    </submittedName>
</protein>
<dbReference type="InterPro" id="IPR053080">
    <property type="entry name" value="PP1_regulatory_subunit_27"/>
</dbReference>
<dbReference type="Proteomes" id="UP000250140">
    <property type="component" value="Unassembled WGS sequence"/>
</dbReference>
<dbReference type="PROSITE" id="PS50088">
    <property type="entry name" value="ANK_REPEAT"/>
    <property type="match status" value="1"/>
</dbReference>
<sequence length="69" mass="7306">HLSVIQYLVQNGANIDGDAQSVSPLECAAENGHLSVVQYLVRNGADINGRGRWFCSPLACAAQNGHLSV</sequence>
<evidence type="ECO:0000313" key="2">
    <source>
        <dbReference type="EMBL" id="OCL03980.1"/>
    </source>
</evidence>
<dbReference type="SMART" id="SM00248">
    <property type="entry name" value="ANK"/>
    <property type="match status" value="1"/>
</dbReference>
<accession>A0A8E2JNN1</accession>
<keyword evidence="1" id="KW-0040">ANK repeat</keyword>
<proteinExistence type="predicted"/>
<dbReference type="SUPFAM" id="SSF48403">
    <property type="entry name" value="Ankyrin repeat"/>
    <property type="match status" value="1"/>
</dbReference>
<dbReference type="EMBL" id="KV750645">
    <property type="protein sequence ID" value="OCL03980.1"/>
    <property type="molecule type" value="Genomic_DNA"/>
</dbReference>
<keyword evidence="3" id="KW-1185">Reference proteome</keyword>
<dbReference type="PROSITE" id="PS50297">
    <property type="entry name" value="ANK_REP_REGION"/>
    <property type="match status" value="1"/>
</dbReference>
<dbReference type="OrthoDB" id="4772757at2759"/>
<reference evidence="2 3" key="1">
    <citation type="journal article" date="2016" name="Nat. Commun.">
        <title>Ectomycorrhizal ecology is imprinted in the genome of the dominant symbiotic fungus Cenococcum geophilum.</title>
        <authorList>
            <consortium name="DOE Joint Genome Institute"/>
            <person name="Peter M."/>
            <person name="Kohler A."/>
            <person name="Ohm R.A."/>
            <person name="Kuo A."/>
            <person name="Krutzmann J."/>
            <person name="Morin E."/>
            <person name="Arend M."/>
            <person name="Barry K.W."/>
            <person name="Binder M."/>
            <person name="Choi C."/>
            <person name="Clum A."/>
            <person name="Copeland A."/>
            <person name="Grisel N."/>
            <person name="Haridas S."/>
            <person name="Kipfer T."/>
            <person name="LaButti K."/>
            <person name="Lindquist E."/>
            <person name="Lipzen A."/>
            <person name="Maire R."/>
            <person name="Meier B."/>
            <person name="Mihaltcheva S."/>
            <person name="Molinier V."/>
            <person name="Murat C."/>
            <person name="Poggeler S."/>
            <person name="Quandt C.A."/>
            <person name="Sperisen C."/>
            <person name="Tritt A."/>
            <person name="Tisserant E."/>
            <person name="Crous P.W."/>
            <person name="Henrissat B."/>
            <person name="Nehls U."/>
            <person name="Egli S."/>
            <person name="Spatafora J.W."/>
            <person name="Grigoriev I.V."/>
            <person name="Martin F.M."/>
        </authorList>
    </citation>
    <scope>NUCLEOTIDE SEQUENCE [LARGE SCALE GENOMIC DNA]</scope>
    <source>
        <strain evidence="2 3">CBS 207.34</strain>
    </source>
</reference>
<dbReference type="PANTHER" id="PTHR46899">
    <property type="entry name" value="PROTEIN PHOSPHATASE 1 REGULATORY SUBUNIT 27"/>
    <property type="match status" value="1"/>
</dbReference>